<proteinExistence type="predicted"/>
<gene>
    <name evidence="1" type="ORF">GJ654_01795</name>
</gene>
<organism evidence="1 2">
    <name type="scientific">Rhodoblastus acidophilus</name>
    <name type="common">Rhodopseudomonas acidophila</name>
    <dbReference type="NCBI Taxonomy" id="1074"/>
    <lineage>
        <taxon>Bacteria</taxon>
        <taxon>Pseudomonadati</taxon>
        <taxon>Pseudomonadota</taxon>
        <taxon>Alphaproteobacteria</taxon>
        <taxon>Hyphomicrobiales</taxon>
        <taxon>Rhodoblastaceae</taxon>
        <taxon>Rhodoblastus</taxon>
    </lineage>
</organism>
<comment type="caution">
    <text evidence="1">The sequence shown here is derived from an EMBL/GenBank/DDBJ whole genome shotgun (WGS) entry which is preliminary data.</text>
</comment>
<protein>
    <submittedName>
        <fullName evidence="1">Uncharacterized protein</fullName>
    </submittedName>
</protein>
<dbReference type="RefSeq" id="WP_155444371.1">
    <property type="nucleotide sequence ID" value="NZ_JAOQNR010000001.1"/>
</dbReference>
<name>A0A6N8DH82_RHOAC</name>
<dbReference type="AlphaFoldDB" id="A0A6N8DH82"/>
<reference evidence="1 2" key="1">
    <citation type="submission" date="2019-11" db="EMBL/GenBank/DDBJ databases">
        <title>Whole-genome sequence of a Rhodoblastus acidophilus DSM 142.</title>
        <authorList>
            <person name="Kyndt J.A."/>
            <person name="Meyer T.E."/>
        </authorList>
    </citation>
    <scope>NUCLEOTIDE SEQUENCE [LARGE SCALE GENOMIC DNA]</scope>
    <source>
        <strain evidence="1 2">DSM 142</strain>
    </source>
</reference>
<accession>A0A6N8DH82</accession>
<dbReference type="EMBL" id="WNKS01000001">
    <property type="protein sequence ID" value="MTV29722.1"/>
    <property type="molecule type" value="Genomic_DNA"/>
</dbReference>
<dbReference type="Proteomes" id="UP000439113">
    <property type="component" value="Unassembled WGS sequence"/>
</dbReference>
<dbReference type="OrthoDB" id="8454640at2"/>
<sequence>MIVNFPSKGDLRRPQIRSAFAGAAKPRLTCRWTRDASGRLVARWRPEAGEACLQGAEPPSSRLRFAA</sequence>
<evidence type="ECO:0000313" key="1">
    <source>
        <dbReference type="EMBL" id="MTV29722.1"/>
    </source>
</evidence>
<evidence type="ECO:0000313" key="2">
    <source>
        <dbReference type="Proteomes" id="UP000439113"/>
    </source>
</evidence>